<dbReference type="Proteomes" id="UP001311915">
    <property type="component" value="Unassembled WGS sequence"/>
</dbReference>
<evidence type="ECO:0000313" key="1">
    <source>
        <dbReference type="EMBL" id="KAK4726994.1"/>
    </source>
</evidence>
<comment type="caution">
    <text evidence="1">The sequence shown here is derived from an EMBL/GenBank/DDBJ whole genome shotgun (WGS) entry which is preliminary data.</text>
</comment>
<protein>
    <submittedName>
        <fullName evidence="1">Uncharacterized protein</fullName>
    </submittedName>
</protein>
<keyword evidence="2" id="KW-1185">Reference proteome</keyword>
<reference evidence="1 2" key="1">
    <citation type="submission" date="2023-10" db="EMBL/GenBank/DDBJ databases">
        <title>Genome-Wide Identification Analysis in wild type Solanum Pinnatisectum Reveals Some Genes Defensing Phytophthora Infestans.</title>
        <authorList>
            <person name="Sun C."/>
        </authorList>
    </citation>
    <scope>NUCLEOTIDE SEQUENCE [LARGE SCALE GENOMIC DNA]</scope>
    <source>
        <strain evidence="1">LQN</strain>
        <tissue evidence="1">Leaf</tissue>
    </source>
</reference>
<dbReference type="AlphaFoldDB" id="A0AAV9LR47"/>
<accession>A0AAV9LR47</accession>
<organism evidence="1 2">
    <name type="scientific">Solanum pinnatisectum</name>
    <name type="common">tansyleaf nightshade</name>
    <dbReference type="NCBI Taxonomy" id="50273"/>
    <lineage>
        <taxon>Eukaryota</taxon>
        <taxon>Viridiplantae</taxon>
        <taxon>Streptophyta</taxon>
        <taxon>Embryophyta</taxon>
        <taxon>Tracheophyta</taxon>
        <taxon>Spermatophyta</taxon>
        <taxon>Magnoliopsida</taxon>
        <taxon>eudicotyledons</taxon>
        <taxon>Gunneridae</taxon>
        <taxon>Pentapetalae</taxon>
        <taxon>asterids</taxon>
        <taxon>lamiids</taxon>
        <taxon>Solanales</taxon>
        <taxon>Solanaceae</taxon>
        <taxon>Solanoideae</taxon>
        <taxon>Solaneae</taxon>
        <taxon>Solanum</taxon>
    </lineage>
</organism>
<dbReference type="EMBL" id="JAWPEI010000005">
    <property type="protein sequence ID" value="KAK4726994.1"/>
    <property type="molecule type" value="Genomic_DNA"/>
</dbReference>
<evidence type="ECO:0000313" key="2">
    <source>
        <dbReference type="Proteomes" id="UP001311915"/>
    </source>
</evidence>
<name>A0AAV9LR47_9SOLN</name>
<gene>
    <name evidence="1" type="ORF">R3W88_031911</name>
</gene>
<proteinExistence type="predicted"/>
<sequence>MSPYQLVFGKACHLLVELEHKALWALKKLNLSWSETANMRFDQINEMDEFRLRAYERYGLYKERMKLYLHKHI</sequence>